<feature type="region of interest" description="Disordered" evidence="1">
    <location>
        <begin position="40"/>
        <end position="61"/>
    </location>
</feature>
<dbReference type="AlphaFoldDB" id="A0A1B8ALF4"/>
<keyword evidence="3" id="KW-1185">Reference proteome</keyword>
<name>A0A1B8ALF4_FUSPO</name>
<evidence type="ECO:0000313" key="2">
    <source>
        <dbReference type="EMBL" id="OBS21362.1"/>
    </source>
</evidence>
<reference evidence="2 3" key="1">
    <citation type="submission" date="2016-06" db="EMBL/GenBank/DDBJ databases">
        <title>Living apart together: crosstalk between the core and supernumerary genomes in a fungal plant pathogen.</title>
        <authorList>
            <person name="Vanheule A."/>
            <person name="Audenaert K."/>
            <person name="Warris S."/>
            <person name="Van De Geest H."/>
            <person name="Schijlen E."/>
            <person name="Hofte M."/>
            <person name="De Saeger S."/>
            <person name="Haesaert G."/>
            <person name="Waalwijk C."/>
            <person name="Van Der Lee T."/>
        </authorList>
    </citation>
    <scope>NUCLEOTIDE SEQUENCE [LARGE SCALE GENOMIC DNA]</scope>
    <source>
        <strain evidence="2 3">2516</strain>
    </source>
</reference>
<protein>
    <submittedName>
        <fullName evidence="2">Uncharacterized protein</fullName>
    </submittedName>
</protein>
<evidence type="ECO:0000256" key="1">
    <source>
        <dbReference type="SAM" id="MobiDB-lite"/>
    </source>
</evidence>
<accession>A0A1B8ALF4</accession>
<organism evidence="2 3">
    <name type="scientific">Fusarium poae</name>
    <dbReference type="NCBI Taxonomy" id="36050"/>
    <lineage>
        <taxon>Eukaryota</taxon>
        <taxon>Fungi</taxon>
        <taxon>Dikarya</taxon>
        <taxon>Ascomycota</taxon>
        <taxon>Pezizomycotina</taxon>
        <taxon>Sordariomycetes</taxon>
        <taxon>Hypocreomycetidae</taxon>
        <taxon>Hypocreales</taxon>
        <taxon>Nectriaceae</taxon>
        <taxon>Fusarium</taxon>
    </lineage>
</organism>
<sequence length="85" mass="9219">MAKGIVPQNHLVSSSAFLRDNNLTMKKGVEAEARFSMSGLGDKTVPPLKGQHSEEPPLGKLLTTPRSALGIDFLQRFRALFALAL</sequence>
<evidence type="ECO:0000313" key="3">
    <source>
        <dbReference type="Proteomes" id="UP000091967"/>
    </source>
</evidence>
<dbReference type="Proteomes" id="UP000091967">
    <property type="component" value="Unassembled WGS sequence"/>
</dbReference>
<gene>
    <name evidence="2" type="ORF">FPOA_07700</name>
</gene>
<dbReference type="EMBL" id="LYXU01000003">
    <property type="protein sequence ID" value="OBS21362.1"/>
    <property type="molecule type" value="Genomic_DNA"/>
</dbReference>
<comment type="caution">
    <text evidence="2">The sequence shown here is derived from an EMBL/GenBank/DDBJ whole genome shotgun (WGS) entry which is preliminary data.</text>
</comment>
<proteinExistence type="predicted"/>